<accession>A0A8S5L6P8</accession>
<proteinExistence type="predicted"/>
<sequence length="500" mass="55661">MNKVSNSEKYSSLLRGTVTSTLPLGSDTNSPQESQIDPVTLTKNKYRNFEIGSKSGYSIQDPSTLGVDVLFKFGNNSPLFNLQEENPDSSLLGSGGSAYHYLMQIGEHDRAEALKNLVYHLNFLNTTPYLLQGVTGLSTIWNRSSRLNFASPTDEEAVLTCKYWDTVDLKLGLLIDLYQYITYDHIYHRQVLPDNLSKFSVDIFVYEIGKYSTYIPDNDEFVNRKETTLKEELLDFSSSVQAPGTDATTPITPILSAYKFTFMDCTLKLEGIFSDQIDNTTPKVNEVELKIVPSRFKDSSTLSVLNLESLIKETSTNQEFSSILSGGNAKTRFGKIMNTLGKSLLKTAIKQGKALLKDTVKNKIKEQGQKADLSKTHSLEYKNVFFEELEPKRSTSLVKGIIRQASGGLLGRKSSHSSPSHSYSSIIAEINIRASNMGADKKNQLDSEYATLLSYMQTSTTKHKETVLSKIGGFAKNVLKTTLSDKKVQSSLMSHILGKR</sequence>
<dbReference type="EMBL" id="BK014643">
    <property type="protein sequence ID" value="DAD65439.1"/>
    <property type="molecule type" value="Genomic_DNA"/>
</dbReference>
<evidence type="ECO:0000313" key="1">
    <source>
        <dbReference type="EMBL" id="DAD65439.1"/>
    </source>
</evidence>
<name>A0A8S5L6P8_9CAUD</name>
<organism evidence="1">
    <name type="scientific">Myoviridae sp. ctA4D8</name>
    <dbReference type="NCBI Taxonomy" id="2823535"/>
    <lineage>
        <taxon>Viruses</taxon>
        <taxon>Duplodnaviria</taxon>
        <taxon>Heunggongvirae</taxon>
        <taxon>Uroviricota</taxon>
        <taxon>Caudoviricetes</taxon>
    </lineage>
</organism>
<protein>
    <submittedName>
        <fullName evidence="1">Uncharacterized protein</fullName>
    </submittedName>
</protein>
<reference evidence="1" key="1">
    <citation type="journal article" date="2021" name="Proc. Natl. Acad. Sci. U.S.A.">
        <title>A Catalog of Tens of Thousands of Viruses from Human Metagenomes Reveals Hidden Associations with Chronic Diseases.</title>
        <authorList>
            <person name="Tisza M.J."/>
            <person name="Buck C.B."/>
        </authorList>
    </citation>
    <scope>NUCLEOTIDE SEQUENCE</scope>
    <source>
        <strain evidence="1">CtA4D8</strain>
    </source>
</reference>